<dbReference type="Proteomes" id="UP001164250">
    <property type="component" value="Chromosome 7"/>
</dbReference>
<evidence type="ECO:0000313" key="2">
    <source>
        <dbReference type="Proteomes" id="UP001164250"/>
    </source>
</evidence>
<reference evidence="2" key="1">
    <citation type="journal article" date="2023" name="G3 (Bethesda)">
        <title>Genome assembly and association tests identify interacting loci associated with vigor, precocity, and sex in interspecific pistachio rootstocks.</title>
        <authorList>
            <person name="Palmer W."/>
            <person name="Jacygrad E."/>
            <person name="Sagayaradj S."/>
            <person name="Cavanaugh K."/>
            <person name="Han R."/>
            <person name="Bertier L."/>
            <person name="Beede B."/>
            <person name="Kafkas S."/>
            <person name="Golino D."/>
            <person name="Preece J."/>
            <person name="Michelmore R."/>
        </authorList>
    </citation>
    <scope>NUCLEOTIDE SEQUENCE [LARGE SCALE GENOMIC DNA]</scope>
</reference>
<keyword evidence="2" id="KW-1185">Reference proteome</keyword>
<organism evidence="1 2">
    <name type="scientific">Pistacia atlantica</name>
    <dbReference type="NCBI Taxonomy" id="434234"/>
    <lineage>
        <taxon>Eukaryota</taxon>
        <taxon>Viridiplantae</taxon>
        <taxon>Streptophyta</taxon>
        <taxon>Embryophyta</taxon>
        <taxon>Tracheophyta</taxon>
        <taxon>Spermatophyta</taxon>
        <taxon>Magnoliopsida</taxon>
        <taxon>eudicotyledons</taxon>
        <taxon>Gunneridae</taxon>
        <taxon>Pentapetalae</taxon>
        <taxon>rosids</taxon>
        <taxon>malvids</taxon>
        <taxon>Sapindales</taxon>
        <taxon>Anacardiaceae</taxon>
        <taxon>Pistacia</taxon>
    </lineage>
</organism>
<protein>
    <submittedName>
        <fullName evidence="1">Uncharacterized protein</fullName>
    </submittedName>
</protein>
<sequence>MDHFKALFQPAQSGANTYLSQTTLLLDWELQFLSLKPEMVLGTTGDKGYTLTGLCPTVISRCFSHAHKDQITAAGLQVPSIWNLPNPGHFLTPGLFRSIEGLSPRSVPFSGQENLEQKLLHLPGHPTLSLPHDESYSAQCQIHGFSSSKAQNFLSKSTLLDPWMLQLAHSHPKIVFEYLSLRKKKCPKSSYEGRSPESVCGCEFCEFSRRYAVPLGKLKVPCRSEEGVRYMSTIAETGYTLKGLSPRIISRCFFEADQDQIKALGLEVPSLLDIPQEHLLKPLCNDILKELEADAASHPLPNVVYAYAWSNATANEVCATPLARSSDEASFSYNEASCSNNGVSSDSEKGTSTHPENEGAEPLLNRTRLAEATLVVAAKLAPSLFTQGSSGSSSLHKAKIFKQFAAICNLIAFLCCFYGILVCGGRPRRAARIITGVRLYCPWILFCGDDRDDFER</sequence>
<dbReference type="EMBL" id="CM047903">
    <property type="protein sequence ID" value="KAJ0092063.1"/>
    <property type="molecule type" value="Genomic_DNA"/>
</dbReference>
<gene>
    <name evidence="1" type="ORF">Patl1_26618</name>
</gene>
<name>A0ACC1AZQ1_9ROSI</name>
<proteinExistence type="predicted"/>
<comment type="caution">
    <text evidence="1">The sequence shown here is derived from an EMBL/GenBank/DDBJ whole genome shotgun (WGS) entry which is preliminary data.</text>
</comment>
<evidence type="ECO:0000313" key="1">
    <source>
        <dbReference type="EMBL" id="KAJ0092063.1"/>
    </source>
</evidence>
<accession>A0ACC1AZQ1</accession>